<keyword evidence="2" id="KW-1185">Reference proteome</keyword>
<gene>
    <name evidence="1" type="ORF">QBC36DRAFT_319999</name>
</gene>
<dbReference type="Proteomes" id="UP001302321">
    <property type="component" value="Unassembled WGS sequence"/>
</dbReference>
<comment type="caution">
    <text evidence="1">The sequence shown here is derived from an EMBL/GenBank/DDBJ whole genome shotgun (WGS) entry which is preliminary data.</text>
</comment>
<accession>A0AAN6WEP7</accession>
<protein>
    <submittedName>
        <fullName evidence="1">Uncharacterized protein</fullName>
    </submittedName>
</protein>
<dbReference type="EMBL" id="MU866098">
    <property type="protein sequence ID" value="KAK4180446.1"/>
    <property type="molecule type" value="Genomic_DNA"/>
</dbReference>
<evidence type="ECO:0000313" key="2">
    <source>
        <dbReference type="Proteomes" id="UP001302321"/>
    </source>
</evidence>
<reference evidence="1" key="1">
    <citation type="journal article" date="2023" name="Mol. Phylogenet. Evol.">
        <title>Genome-scale phylogeny and comparative genomics of the fungal order Sordariales.</title>
        <authorList>
            <person name="Hensen N."/>
            <person name="Bonometti L."/>
            <person name="Westerberg I."/>
            <person name="Brannstrom I.O."/>
            <person name="Guillou S."/>
            <person name="Cros-Aarteil S."/>
            <person name="Calhoun S."/>
            <person name="Haridas S."/>
            <person name="Kuo A."/>
            <person name="Mondo S."/>
            <person name="Pangilinan J."/>
            <person name="Riley R."/>
            <person name="LaButti K."/>
            <person name="Andreopoulos B."/>
            <person name="Lipzen A."/>
            <person name="Chen C."/>
            <person name="Yan M."/>
            <person name="Daum C."/>
            <person name="Ng V."/>
            <person name="Clum A."/>
            <person name="Steindorff A."/>
            <person name="Ohm R.A."/>
            <person name="Martin F."/>
            <person name="Silar P."/>
            <person name="Natvig D.O."/>
            <person name="Lalanne C."/>
            <person name="Gautier V."/>
            <person name="Ament-Velasquez S.L."/>
            <person name="Kruys A."/>
            <person name="Hutchinson M.I."/>
            <person name="Powell A.J."/>
            <person name="Barry K."/>
            <person name="Miller A.N."/>
            <person name="Grigoriev I.V."/>
            <person name="Debuchy R."/>
            <person name="Gladieux P."/>
            <person name="Hiltunen Thoren M."/>
            <person name="Johannesson H."/>
        </authorList>
    </citation>
    <scope>NUCLEOTIDE SEQUENCE</scope>
    <source>
        <strain evidence="1">CBS 892.96</strain>
    </source>
</reference>
<sequence length="126" mass="14474">MAEDSHPRQEERLVIHAVASESTQVKPKPIWYYEGGFSQVSFYNPHRDQQNLKRYTKEGVERQIAVKRLKSGSREDFEKEYLMFVKLTPSPSPHLAKLLAAYEIPGGASSSSRPQYCLMFERPIAT</sequence>
<reference evidence="1" key="2">
    <citation type="submission" date="2023-05" db="EMBL/GenBank/DDBJ databases">
        <authorList>
            <consortium name="Lawrence Berkeley National Laboratory"/>
            <person name="Steindorff A."/>
            <person name="Hensen N."/>
            <person name="Bonometti L."/>
            <person name="Westerberg I."/>
            <person name="Brannstrom I.O."/>
            <person name="Guillou S."/>
            <person name="Cros-Aarteil S."/>
            <person name="Calhoun S."/>
            <person name="Haridas S."/>
            <person name="Kuo A."/>
            <person name="Mondo S."/>
            <person name="Pangilinan J."/>
            <person name="Riley R."/>
            <person name="Labutti K."/>
            <person name="Andreopoulos B."/>
            <person name="Lipzen A."/>
            <person name="Chen C."/>
            <person name="Yanf M."/>
            <person name="Daum C."/>
            <person name="Ng V."/>
            <person name="Clum A."/>
            <person name="Ohm R."/>
            <person name="Martin F."/>
            <person name="Silar P."/>
            <person name="Natvig D."/>
            <person name="Lalanne C."/>
            <person name="Gautier V."/>
            <person name="Ament-Velasquez S.L."/>
            <person name="Kruys A."/>
            <person name="Hutchinson M.I."/>
            <person name="Powell A.J."/>
            <person name="Barry K."/>
            <person name="Miller A.N."/>
            <person name="Grigoriev I.V."/>
            <person name="Debuchy R."/>
            <person name="Gladieux P."/>
            <person name="Thoren M.H."/>
            <person name="Johannesson H."/>
        </authorList>
    </citation>
    <scope>NUCLEOTIDE SEQUENCE</scope>
    <source>
        <strain evidence="1">CBS 892.96</strain>
    </source>
</reference>
<dbReference type="AlphaFoldDB" id="A0AAN6WEP7"/>
<organism evidence="1 2">
    <name type="scientific">Triangularia setosa</name>
    <dbReference type="NCBI Taxonomy" id="2587417"/>
    <lineage>
        <taxon>Eukaryota</taxon>
        <taxon>Fungi</taxon>
        <taxon>Dikarya</taxon>
        <taxon>Ascomycota</taxon>
        <taxon>Pezizomycotina</taxon>
        <taxon>Sordariomycetes</taxon>
        <taxon>Sordariomycetidae</taxon>
        <taxon>Sordariales</taxon>
        <taxon>Podosporaceae</taxon>
        <taxon>Triangularia</taxon>
    </lineage>
</organism>
<name>A0AAN6WEP7_9PEZI</name>
<evidence type="ECO:0000313" key="1">
    <source>
        <dbReference type="EMBL" id="KAK4180446.1"/>
    </source>
</evidence>
<proteinExistence type="predicted"/>